<dbReference type="KEGG" id="lgi:LOTGIDRAFT_235794"/>
<dbReference type="GeneID" id="20249965"/>
<accession>V3Z3Q9</accession>
<dbReference type="PANTHER" id="PTHR32000">
    <property type="entry name" value="SIMILAR TO HYPOTHETICAL PROTEIN"/>
    <property type="match status" value="1"/>
</dbReference>
<dbReference type="OrthoDB" id="9945857at2759"/>
<reference evidence="2 3" key="1">
    <citation type="journal article" date="2013" name="Nature">
        <title>Insights into bilaterian evolution from three spiralian genomes.</title>
        <authorList>
            <person name="Simakov O."/>
            <person name="Marletaz F."/>
            <person name="Cho S.J."/>
            <person name="Edsinger-Gonzales E."/>
            <person name="Havlak P."/>
            <person name="Hellsten U."/>
            <person name="Kuo D.H."/>
            <person name="Larsson T."/>
            <person name="Lv J."/>
            <person name="Arendt D."/>
            <person name="Savage R."/>
            <person name="Osoegawa K."/>
            <person name="de Jong P."/>
            <person name="Grimwood J."/>
            <person name="Chapman J.A."/>
            <person name="Shapiro H."/>
            <person name="Aerts A."/>
            <person name="Otillar R.P."/>
            <person name="Terry A.Y."/>
            <person name="Boore J.L."/>
            <person name="Grigoriev I.V."/>
            <person name="Lindberg D.R."/>
            <person name="Seaver E.C."/>
            <person name="Weisblat D.A."/>
            <person name="Putnam N.H."/>
            <person name="Rokhsar D.S."/>
        </authorList>
    </citation>
    <scope>NUCLEOTIDE SEQUENCE [LARGE SCALE GENOMIC DNA]</scope>
</reference>
<dbReference type="EMBL" id="KB203275">
    <property type="protein sequence ID" value="ESO85283.1"/>
    <property type="molecule type" value="Genomic_DNA"/>
</dbReference>
<feature type="region of interest" description="Disordered" evidence="1">
    <location>
        <begin position="55"/>
        <end position="240"/>
    </location>
</feature>
<feature type="region of interest" description="Disordered" evidence="1">
    <location>
        <begin position="421"/>
        <end position="474"/>
    </location>
</feature>
<evidence type="ECO:0000313" key="3">
    <source>
        <dbReference type="Proteomes" id="UP000030746"/>
    </source>
</evidence>
<dbReference type="SUPFAM" id="SSF47391">
    <property type="entry name" value="Dimerization-anchoring domain of cAMP-dependent PK regulatory subunit"/>
    <property type="match status" value="1"/>
</dbReference>
<evidence type="ECO:0000313" key="2">
    <source>
        <dbReference type="EMBL" id="ESO85283.1"/>
    </source>
</evidence>
<proteinExistence type="predicted"/>
<feature type="compositionally biased region" description="Low complexity" evidence="1">
    <location>
        <begin position="210"/>
        <end position="225"/>
    </location>
</feature>
<feature type="compositionally biased region" description="Polar residues" evidence="1">
    <location>
        <begin position="177"/>
        <end position="188"/>
    </location>
</feature>
<feature type="region of interest" description="Disordered" evidence="1">
    <location>
        <begin position="318"/>
        <end position="351"/>
    </location>
</feature>
<gene>
    <name evidence="2" type="ORF">LOTGIDRAFT_235794</name>
</gene>
<dbReference type="RefSeq" id="XP_009063988.1">
    <property type="nucleotide sequence ID" value="XM_009065740.1"/>
</dbReference>
<sequence length="533" mass="60214">MASQHKIQAYMDKHRIEVMFEDLMNKVLRDMPEDPNIYLLRALYKKSGMEIPQEIRFGGMRKSTDFGRSRTPDRGRKGHTSSSTDDGLNRAYDKPWKTSPSPNRRSGTKPKLDDQRPVKRNGQKSDWNTDVRVKSTSFDDLFEDQSQPRREVPIATKKRDQSPDKRTSWASIGFGSEKTNVYSSNNYSGPRGSRFHDDDPLANELRPVASSQSESRSQRSQVNSSGHIKGPRVSAKKHRKDLQKLLNKSDDSGYDADDTPAQAEDDEAIELLEDSEELLKEGARNVSKEGFKLSRVSRQRIIEPKVKLNINFNPLSSVYSSSNDIGKSPGFNVDDSDTEDRPQTGRRVPLDSDDEFESISQVTGPREPVWKLRDPADSDVETYAVKVQPMTVKSGRHSYDSRLSGRKTNMASTLPVRFSTQSGSDFLSRGGQTWTGGLDEERGGWEVPYDSDGSQTDLTQTTRSKPSRDPRAGLTGILSEDDLFKAIGLSYADRDQNPQQPFVRRNQANDCMSNRTIVSLIFGFFNHFRQCFE</sequence>
<feature type="compositionally biased region" description="Polar residues" evidence="1">
    <location>
        <begin position="452"/>
        <end position="464"/>
    </location>
</feature>
<evidence type="ECO:0000256" key="1">
    <source>
        <dbReference type="SAM" id="MobiDB-lite"/>
    </source>
</evidence>
<dbReference type="OMA" id="NTRREYT"/>
<dbReference type="PANTHER" id="PTHR32000:SF3">
    <property type="entry name" value="RIKEN CDNA A830018L16 GENE"/>
    <property type="match status" value="1"/>
</dbReference>
<feature type="compositionally biased region" description="Basic and acidic residues" evidence="1">
    <location>
        <begin position="87"/>
        <end position="96"/>
    </location>
</feature>
<feature type="compositionally biased region" description="Basic and acidic residues" evidence="1">
    <location>
        <begin position="146"/>
        <end position="167"/>
    </location>
</feature>
<dbReference type="Proteomes" id="UP000030746">
    <property type="component" value="Unassembled WGS sequence"/>
</dbReference>
<feature type="compositionally biased region" description="Basic and acidic residues" evidence="1">
    <location>
        <begin position="62"/>
        <end position="75"/>
    </location>
</feature>
<protein>
    <submittedName>
        <fullName evidence="2">Uncharacterized protein</fullName>
    </submittedName>
</protein>
<name>V3Z3Q9_LOTGI</name>
<dbReference type="CTD" id="20249965"/>
<dbReference type="HOGENOM" id="CLU_511215_0_0_1"/>
<organism evidence="2 3">
    <name type="scientific">Lottia gigantea</name>
    <name type="common">Giant owl limpet</name>
    <dbReference type="NCBI Taxonomy" id="225164"/>
    <lineage>
        <taxon>Eukaryota</taxon>
        <taxon>Metazoa</taxon>
        <taxon>Spiralia</taxon>
        <taxon>Lophotrochozoa</taxon>
        <taxon>Mollusca</taxon>
        <taxon>Gastropoda</taxon>
        <taxon>Patellogastropoda</taxon>
        <taxon>Lottioidea</taxon>
        <taxon>Lottiidae</taxon>
        <taxon>Lottia</taxon>
    </lineage>
</organism>
<dbReference type="AlphaFoldDB" id="V3Z3Q9"/>
<keyword evidence="3" id="KW-1185">Reference proteome</keyword>
<dbReference type="InterPro" id="IPR040687">
    <property type="entry name" value="DUF5586"/>
</dbReference>